<evidence type="ECO:0000313" key="3">
    <source>
        <dbReference type="EMBL" id="MCL3788173.1"/>
    </source>
</evidence>
<sequence>MKKTTSKIYVEQEKENPQRKKSQSKKVKKTAQDTIPFDEIYDNGIFRIGDTYSLIFYIPNIDYKVFKDNERNGIYKRYQKLLNCLPSEVKYQEFIVNTDIDINNYVDALVPQYNGVCTQEIYDSFVEKQKAIIAEAENSSCEQQIYGALSFKPVVKMDSINVLFKHYNEIAAQFAEINIKTELLPPEKSFEIIHRIYHFSNPEQFLLPTSFFNVDVNLKDYLAPSSFKFASKYNEVGLDYSCVMFAKRFSRNCDDEFVMDLLDNSSKIIVSKHFSRLEKDTSLDILKEQMNDLQGRIDRRLEINYKRSGASGGSSFIPWSLQRRKKELEALEEKLSSTDCDLFEFAMYIYVAANSLKELNDLRDYIKQTARRHQVTLDVLTGATIQEKGLQCILPFAQPALSDDKTLLGQPFYFTTDEVANLIPFTYQNNIIQSGICYGINQITHMPIIIDRSEGLNANGFVVGTSGAGKSMAGKLEFLNGALKYPDDVFIFLDPEREYMAAMTKNNAFDAQVITVSPNTNTHINLFDTDITYTDEGQSAVALKTDFIMTFCECVKGSGLTANEKTVLDRCVNLVYQDFLANDGDKKYLPTLVDFYNILLAQTEKEAKDMALKLELYVKGNFSTFAHHTNVDLNKRIIIYDVQEMGKQLSDIGSLVILESIWQKVIENRKRGIRTWFTTDEFSMFFRDTNGVFRTGDFFENVYKRIRKYGGVASGYTQNMSEVMESPQATKMLQNSNFCIMLAQNETDLDKIKSMFKLSEKQAAYLDIDEPGKGLIKNGKQIIPFDNQINKNSAVYKLFSTKMADQKKE</sequence>
<gene>
    <name evidence="3" type="ORF">E2N93_09195</name>
</gene>
<evidence type="ECO:0000259" key="2">
    <source>
        <dbReference type="Pfam" id="PF19044"/>
    </source>
</evidence>
<accession>A0ABT0NIV0</accession>
<dbReference type="NCBIfam" id="NF045971">
    <property type="entry name" value="conju_CD1110"/>
    <property type="match status" value="1"/>
</dbReference>
<dbReference type="PANTHER" id="PTHR30121:SF6">
    <property type="entry name" value="SLR6007 PROTEIN"/>
    <property type="match status" value="1"/>
</dbReference>
<dbReference type="RefSeq" id="WP_249377078.1">
    <property type="nucleotide sequence ID" value="NZ_SNUZ01000012.1"/>
</dbReference>
<dbReference type="Gene3D" id="3.40.50.300">
    <property type="entry name" value="P-loop containing nucleotide triphosphate hydrolases"/>
    <property type="match status" value="1"/>
</dbReference>
<evidence type="ECO:0000313" key="4">
    <source>
        <dbReference type="Proteomes" id="UP001056693"/>
    </source>
</evidence>
<dbReference type="SUPFAM" id="SSF52540">
    <property type="entry name" value="P-loop containing nucleoside triphosphate hydrolases"/>
    <property type="match status" value="1"/>
</dbReference>
<reference evidence="3 4" key="1">
    <citation type="submission" date="2019-03" db="EMBL/GenBank/DDBJ databases">
        <authorList>
            <person name="Molinero N."/>
            <person name="Sanchez B."/>
            <person name="Walker A."/>
            <person name="Duncan S."/>
            <person name="Delgado S."/>
            <person name="Margolles A."/>
        </authorList>
    </citation>
    <scope>NUCLEOTIDE SEQUENCE [LARGE SCALE GENOMIC DNA]</scope>
    <source>
        <strain evidence="3 4">IPLA60002</strain>
    </source>
</reference>
<feature type="domain" description="TraG P-loop" evidence="2">
    <location>
        <begin position="456"/>
        <end position="765"/>
    </location>
</feature>
<proteinExistence type="predicted"/>
<dbReference type="InterPro" id="IPR027417">
    <property type="entry name" value="P-loop_NTPase"/>
</dbReference>
<dbReference type="InterPro" id="IPR043964">
    <property type="entry name" value="P-loop_TraG"/>
</dbReference>
<evidence type="ECO:0000256" key="1">
    <source>
        <dbReference type="SAM" id="MobiDB-lite"/>
    </source>
</evidence>
<organism evidence="3 4">
    <name type="scientific">Ruminococcus bromii</name>
    <dbReference type="NCBI Taxonomy" id="40518"/>
    <lineage>
        <taxon>Bacteria</taxon>
        <taxon>Bacillati</taxon>
        <taxon>Bacillota</taxon>
        <taxon>Clostridia</taxon>
        <taxon>Eubacteriales</taxon>
        <taxon>Oscillospiraceae</taxon>
        <taxon>Ruminococcus</taxon>
    </lineage>
</organism>
<dbReference type="Gene3D" id="1.10.8.730">
    <property type="match status" value="1"/>
</dbReference>
<dbReference type="EMBL" id="SNUZ01000012">
    <property type="protein sequence ID" value="MCL3788173.1"/>
    <property type="molecule type" value="Genomic_DNA"/>
</dbReference>
<dbReference type="Pfam" id="PF19044">
    <property type="entry name" value="P-loop_TraG"/>
    <property type="match status" value="1"/>
</dbReference>
<name>A0ABT0NIV0_9FIRM</name>
<protein>
    <recommendedName>
        <fullName evidence="2">TraG P-loop domain-containing protein</fullName>
    </recommendedName>
</protein>
<feature type="region of interest" description="Disordered" evidence="1">
    <location>
        <begin position="1"/>
        <end position="27"/>
    </location>
</feature>
<dbReference type="Proteomes" id="UP001056693">
    <property type="component" value="Unassembled WGS sequence"/>
</dbReference>
<keyword evidence="4" id="KW-1185">Reference proteome</keyword>
<dbReference type="PANTHER" id="PTHR30121">
    <property type="entry name" value="UNCHARACTERIZED PROTEIN YJGR-RELATED"/>
    <property type="match status" value="1"/>
</dbReference>
<dbReference type="InterPro" id="IPR051162">
    <property type="entry name" value="T4SS_component"/>
</dbReference>
<comment type="caution">
    <text evidence="3">The sequence shown here is derived from an EMBL/GenBank/DDBJ whole genome shotgun (WGS) entry which is preliminary data.</text>
</comment>